<organism evidence="2 3">
    <name type="scientific">Flavobacterium reichenbachii</name>
    <dbReference type="NCBI Taxonomy" id="362418"/>
    <lineage>
        <taxon>Bacteria</taxon>
        <taxon>Pseudomonadati</taxon>
        <taxon>Bacteroidota</taxon>
        <taxon>Flavobacteriia</taxon>
        <taxon>Flavobacteriales</taxon>
        <taxon>Flavobacteriaceae</taxon>
        <taxon>Flavobacterium</taxon>
    </lineage>
</organism>
<dbReference type="eggNOG" id="COG5549">
    <property type="taxonomic scope" value="Bacteria"/>
</dbReference>
<sequence length="458" mass="51913">MLLFTASCSDEENQEQIINAQTQQISSKSTQRPGDGGYDALGYGYDVTKEFANSNSAGFQVIDIARFKAEQASRLSEEFTYSSEYKEVYGENALTYSKVLSQKTESTSSQVVYGKTLSSAFTQNTTDTNKFEGKYIYGSYSLEVKYKRLRFNSTIDLLKNYLTPEFIADLNSKTPQQIVQDYGTHILTDIYTGAKLNVLYQSETKNLDRALAARAGVKSSVENVFSMDVNNDVNTSYASQNYNRKIFYNTRGGNPSKSLIGTINLEKSPVQTLNISDWQNSVDVSNSVLMDIAPNGLIYIYDLINDPVKKSQIKQYVDQYIINNTVKIQDIPVDIYCFYSGRDSDHYYNQNNTIPNNYISEGVFFKAFNYPAVNTVPIYMYYSGKDSDHYYSRSSQIPINYVSEGIAFYAYPNATLSLNGAVQIYMYYSGKDSDHYYTKSNQIPRNYISEGVEFYALP</sequence>
<dbReference type="Proteomes" id="UP000028715">
    <property type="component" value="Unassembled WGS sequence"/>
</dbReference>
<dbReference type="Pfam" id="PF01823">
    <property type="entry name" value="MACPF"/>
    <property type="match status" value="1"/>
</dbReference>
<protein>
    <recommendedName>
        <fullName evidence="1">MACPF domain-containing protein</fullName>
    </recommendedName>
</protein>
<evidence type="ECO:0000259" key="1">
    <source>
        <dbReference type="PROSITE" id="PS51412"/>
    </source>
</evidence>
<dbReference type="Pfam" id="PF18885">
    <property type="entry name" value="DUF5648"/>
    <property type="match status" value="1"/>
</dbReference>
<proteinExistence type="predicted"/>
<reference evidence="2 3" key="1">
    <citation type="submission" date="2014-07" db="EMBL/GenBank/DDBJ databases">
        <title>Genome of Flavobacterium reichenbachii LMG 25512.</title>
        <authorList>
            <person name="Stropko S.J."/>
            <person name="Pipes S.E."/>
            <person name="Newman J.D."/>
        </authorList>
    </citation>
    <scope>NUCLEOTIDE SEQUENCE [LARGE SCALE GENOMIC DNA]</scope>
    <source>
        <strain evidence="2 3">LMG 25512</strain>
    </source>
</reference>
<dbReference type="STRING" id="362418.IW19_18665"/>
<dbReference type="AlphaFoldDB" id="A0A085ZSJ0"/>
<dbReference type="PROSITE" id="PS51412">
    <property type="entry name" value="MACPF_2"/>
    <property type="match status" value="1"/>
</dbReference>
<dbReference type="EMBL" id="JPRL01000001">
    <property type="protein sequence ID" value="KFF07404.1"/>
    <property type="molecule type" value="Genomic_DNA"/>
</dbReference>
<dbReference type="InterPro" id="IPR043708">
    <property type="entry name" value="DUF5648"/>
</dbReference>
<evidence type="ECO:0000313" key="2">
    <source>
        <dbReference type="EMBL" id="KFF07404.1"/>
    </source>
</evidence>
<evidence type="ECO:0000313" key="3">
    <source>
        <dbReference type="Proteomes" id="UP000028715"/>
    </source>
</evidence>
<gene>
    <name evidence="2" type="ORF">IW19_18665</name>
</gene>
<keyword evidence="3" id="KW-1185">Reference proteome</keyword>
<comment type="caution">
    <text evidence="2">The sequence shown here is derived from an EMBL/GenBank/DDBJ whole genome shotgun (WGS) entry which is preliminary data.</text>
</comment>
<name>A0A085ZSJ0_9FLAO</name>
<accession>A0A085ZSJ0</accession>
<dbReference type="InterPro" id="IPR020864">
    <property type="entry name" value="MACPF"/>
</dbReference>
<feature type="domain" description="MACPF" evidence="1">
    <location>
        <begin position="4"/>
        <end position="335"/>
    </location>
</feature>